<evidence type="ECO:0000259" key="1">
    <source>
        <dbReference type="Pfam" id="PF14231"/>
    </source>
</evidence>
<dbReference type="Gene3D" id="2.40.128.580">
    <property type="entry name" value="GXWXG domain"/>
    <property type="match status" value="1"/>
</dbReference>
<dbReference type="EMBL" id="POTL01000001">
    <property type="protein sequence ID" value="TLH53422.1"/>
    <property type="molecule type" value="Genomic_DNA"/>
</dbReference>
<name>A0A8H2JCG7_MYCMU</name>
<organism evidence="3">
    <name type="scientific">Mycolicibacterium mucogenicum DSM 44124</name>
    <dbReference type="NCBI Taxonomy" id="1226753"/>
    <lineage>
        <taxon>Bacteria</taxon>
        <taxon>Bacillati</taxon>
        <taxon>Actinomycetota</taxon>
        <taxon>Actinomycetes</taxon>
        <taxon>Mycobacteriales</taxon>
        <taxon>Mycobacteriaceae</taxon>
        <taxon>Mycolicibacterium</taxon>
    </lineage>
</organism>
<feature type="domain" description="GXWXG" evidence="1">
    <location>
        <begin position="20"/>
        <end position="77"/>
    </location>
</feature>
<accession>A0A8H2JCG7</accession>
<gene>
    <name evidence="3" type="ORF">C1S78_14570</name>
</gene>
<proteinExistence type="predicted"/>
<dbReference type="AlphaFoldDB" id="A0A8H2JCG7"/>
<dbReference type="InterPro" id="IPR025951">
    <property type="entry name" value="GXWXG_dom"/>
</dbReference>
<evidence type="ECO:0000313" key="3">
    <source>
        <dbReference type="EMBL" id="TLH53422.1"/>
    </source>
</evidence>
<dbReference type="Pfam" id="PF14232">
    <property type="entry name" value="DUF4334"/>
    <property type="match status" value="1"/>
</dbReference>
<comment type="caution">
    <text evidence="3">The sequence shown here is derived from an EMBL/GenBank/DDBJ whole genome shotgun (WGS) entry which is preliminary data.</text>
</comment>
<dbReference type="InterPro" id="IPR025568">
    <property type="entry name" value="DUF4334"/>
</dbReference>
<feature type="domain" description="DUF4334" evidence="2">
    <location>
        <begin position="112"/>
        <end position="167"/>
    </location>
</feature>
<protein>
    <submittedName>
        <fullName evidence="3">DUF4334 domain-containing protein</fullName>
    </submittedName>
</protein>
<reference evidence="3" key="1">
    <citation type="submission" date="2018-01" db="EMBL/GenBank/DDBJ databases">
        <title>Comparative genomics of Mycobacterium mucogenicum and Mycobacterium neoaurum clade members emphasizing tRNA and non-coding RNA.</title>
        <authorList>
            <person name="Behra P.R.K."/>
            <person name="Pettersson B.M.F."/>
            <person name="Das S."/>
            <person name="Dasgupta S."/>
            <person name="Kirsebom L.A."/>
        </authorList>
    </citation>
    <scope>NUCLEOTIDE SEQUENCE</scope>
    <source>
        <strain evidence="3">DSM 44124</strain>
    </source>
</reference>
<dbReference type="Pfam" id="PF14231">
    <property type="entry name" value="GXWXG"/>
    <property type="match status" value="1"/>
</dbReference>
<sequence length="172" mass="19137">MTPIRCCGTTAVTQRELEVLYDKLDPVGMEALIGTWKVDPSYAETPGGKMFIESGWWGVRFVDSETVDPLLYPDTDGTGVFAADLVSLLALFDTGSRDVSARRRDVETMTPNGRVRSIEYRGVVSSALIYDRAPVIDYLRAVDRDTIVAAVERRGMVDRPAYALLRRCAEPR</sequence>
<evidence type="ECO:0000259" key="2">
    <source>
        <dbReference type="Pfam" id="PF14232"/>
    </source>
</evidence>